<dbReference type="PANTHER" id="PTHR34145">
    <property type="entry name" value="OS02G0105600 PROTEIN"/>
    <property type="match status" value="1"/>
</dbReference>
<dbReference type="Pfam" id="PF00646">
    <property type="entry name" value="F-box"/>
    <property type="match status" value="1"/>
</dbReference>
<sequence length="322" mass="36634">MDGNNDAVCDDRISKLPEPILHHILSFLHAKDAARMSTLSKVWDSAWNSLPYLDFGDIFDWSINLNVVIDQTLANRKKHKSSMQKFSLCLRHYAGLCNVGNWIKIRIACNIKELNLRVERHDYQGNFVYGSLPEAILAAKSLNVLNLFGFNIELPAYDGTINLSSLQELHLSFVFLDEQFIKAMCTSCCNLEHLSLQYFNGLTSFQVGDTLPKLKKIDLVTLEPPHSVLQLVDIAAINLEDLWINNLYGSTNVVRITACKALKSLYLRGVDVTSNWLEELFYSLQNLVKFELIRCKNLKTMKIASDRLKQLRVVDCHNLISA</sequence>
<dbReference type="CDD" id="cd22160">
    <property type="entry name" value="F-box_AtFBL13-like"/>
    <property type="match status" value="1"/>
</dbReference>
<dbReference type="SUPFAM" id="SSF81383">
    <property type="entry name" value="F-box domain"/>
    <property type="match status" value="1"/>
</dbReference>
<dbReference type="PANTHER" id="PTHR34145:SF62">
    <property type="entry name" value="FBD DOMAIN-CONTAINING PROTEIN"/>
    <property type="match status" value="1"/>
</dbReference>
<comment type="caution">
    <text evidence="2">The sequence shown here is derived from an EMBL/GenBank/DDBJ whole genome shotgun (WGS) entry which is preliminary data.</text>
</comment>
<dbReference type="InterPro" id="IPR032675">
    <property type="entry name" value="LRR_dom_sf"/>
</dbReference>
<dbReference type="SUPFAM" id="SSF52047">
    <property type="entry name" value="RNI-like"/>
    <property type="match status" value="1"/>
</dbReference>
<dbReference type="OMA" id="YHASEIN"/>
<dbReference type="STRING" id="4072.A0A2G2ZBE4"/>
<dbReference type="PROSITE" id="PS50181">
    <property type="entry name" value="FBOX"/>
    <property type="match status" value="1"/>
</dbReference>
<accession>A0A2G2ZBE4</accession>
<reference evidence="2 3" key="1">
    <citation type="journal article" date="2014" name="Nat. Genet.">
        <title>Genome sequence of the hot pepper provides insights into the evolution of pungency in Capsicum species.</title>
        <authorList>
            <person name="Kim S."/>
            <person name="Park M."/>
            <person name="Yeom S.I."/>
            <person name="Kim Y.M."/>
            <person name="Lee J.M."/>
            <person name="Lee H.A."/>
            <person name="Seo E."/>
            <person name="Choi J."/>
            <person name="Cheong K."/>
            <person name="Kim K.T."/>
            <person name="Jung K."/>
            <person name="Lee G.W."/>
            <person name="Oh S.K."/>
            <person name="Bae C."/>
            <person name="Kim S.B."/>
            <person name="Lee H.Y."/>
            <person name="Kim S.Y."/>
            <person name="Kim M.S."/>
            <person name="Kang B.C."/>
            <person name="Jo Y.D."/>
            <person name="Yang H.B."/>
            <person name="Jeong H.J."/>
            <person name="Kang W.H."/>
            <person name="Kwon J.K."/>
            <person name="Shin C."/>
            <person name="Lim J.Y."/>
            <person name="Park J.H."/>
            <person name="Huh J.H."/>
            <person name="Kim J.S."/>
            <person name="Kim B.D."/>
            <person name="Cohen O."/>
            <person name="Paran I."/>
            <person name="Suh M.C."/>
            <person name="Lee S.B."/>
            <person name="Kim Y.K."/>
            <person name="Shin Y."/>
            <person name="Noh S.J."/>
            <person name="Park J."/>
            <person name="Seo Y.S."/>
            <person name="Kwon S.Y."/>
            <person name="Kim H.A."/>
            <person name="Park J.M."/>
            <person name="Kim H.J."/>
            <person name="Choi S.B."/>
            <person name="Bosland P.W."/>
            <person name="Reeves G."/>
            <person name="Jo S.H."/>
            <person name="Lee B.W."/>
            <person name="Cho H.T."/>
            <person name="Choi H.S."/>
            <person name="Lee M.S."/>
            <person name="Yu Y."/>
            <person name="Do Choi Y."/>
            <person name="Park B.S."/>
            <person name="van Deynze A."/>
            <person name="Ashrafi H."/>
            <person name="Hill T."/>
            <person name="Kim W.T."/>
            <person name="Pai H.S."/>
            <person name="Ahn H.K."/>
            <person name="Yeam I."/>
            <person name="Giovannoni J.J."/>
            <person name="Rose J.K."/>
            <person name="Sorensen I."/>
            <person name="Lee S.J."/>
            <person name="Kim R.W."/>
            <person name="Choi I.Y."/>
            <person name="Choi B.S."/>
            <person name="Lim J.S."/>
            <person name="Lee Y.H."/>
            <person name="Choi D."/>
        </authorList>
    </citation>
    <scope>NUCLEOTIDE SEQUENCE [LARGE SCALE GENOMIC DNA]</scope>
    <source>
        <strain evidence="3">cv. CM334</strain>
    </source>
</reference>
<evidence type="ECO:0000313" key="3">
    <source>
        <dbReference type="Proteomes" id="UP000222542"/>
    </source>
</evidence>
<feature type="domain" description="F-box" evidence="1">
    <location>
        <begin position="10"/>
        <end position="58"/>
    </location>
</feature>
<protein>
    <recommendedName>
        <fullName evidence="1">F-box domain-containing protein</fullName>
    </recommendedName>
</protein>
<evidence type="ECO:0000313" key="2">
    <source>
        <dbReference type="EMBL" id="PHT79323.1"/>
    </source>
</evidence>
<dbReference type="InterPro" id="IPR001810">
    <property type="entry name" value="F-box_dom"/>
</dbReference>
<dbReference type="InterPro" id="IPR053781">
    <property type="entry name" value="F-box_AtFBL13-like"/>
</dbReference>
<name>A0A2G2ZBE4_CAPAN</name>
<dbReference type="EMBL" id="AYRZ02000006">
    <property type="protein sequence ID" value="PHT79323.1"/>
    <property type="molecule type" value="Genomic_DNA"/>
</dbReference>
<dbReference type="Pfam" id="PF23622">
    <property type="entry name" value="LRR_At1g61320_AtMIF1"/>
    <property type="match status" value="2"/>
</dbReference>
<dbReference type="InterPro" id="IPR036047">
    <property type="entry name" value="F-box-like_dom_sf"/>
</dbReference>
<dbReference type="Proteomes" id="UP000222542">
    <property type="component" value="Unassembled WGS sequence"/>
</dbReference>
<gene>
    <name evidence="2" type="ORF">T459_17375</name>
</gene>
<proteinExistence type="predicted"/>
<dbReference type="InterPro" id="IPR055357">
    <property type="entry name" value="LRR_At1g61320_AtMIF1"/>
</dbReference>
<evidence type="ECO:0000259" key="1">
    <source>
        <dbReference type="PROSITE" id="PS50181"/>
    </source>
</evidence>
<dbReference type="Gene3D" id="1.20.1280.50">
    <property type="match status" value="1"/>
</dbReference>
<keyword evidence="3" id="KW-1185">Reference proteome</keyword>
<dbReference type="Gene3D" id="3.80.10.10">
    <property type="entry name" value="Ribonuclease Inhibitor"/>
    <property type="match status" value="2"/>
</dbReference>
<dbReference type="AlphaFoldDB" id="A0A2G2ZBE4"/>
<dbReference type="Gramene" id="PHT79323">
    <property type="protein sequence ID" value="PHT79323"/>
    <property type="gene ID" value="T459_17375"/>
</dbReference>
<reference evidence="2 3" key="2">
    <citation type="journal article" date="2017" name="Genome Biol.">
        <title>New reference genome sequences of hot pepper reveal the massive evolution of plant disease-resistance genes by retroduplication.</title>
        <authorList>
            <person name="Kim S."/>
            <person name="Park J."/>
            <person name="Yeom S.I."/>
            <person name="Kim Y.M."/>
            <person name="Seo E."/>
            <person name="Kim K.T."/>
            <person name="Kim M.S."/>
            <person name="Lee J.M."/>
            <person name="Cheong K."/>
            <person name="Shin H.S."/>
            <person name="Kim S.B."/>
            <person name="Han K."/>
            <person name="Lee J."/>
            <person name="Park M."/>
            <person name="Lee H.A."/>
            <person name="Lee H.Y."/>
            <person name="Lee Y."/>
            <person name="Oh S."/>
            <person name="Lee J.H."/>
            <person name="Choi E."/>
            <person name="Choi E."/>
            <person name="Lee S.E."/>
            <person name="Jeon J."/>
            <person name="Kim H."/>
            <person name="Choi G."/>
            <person name="Song H."/>
            <person name="Lee J."/>
            <person name="Lee S.C."/>
            <person name="Kwon J.K."/>
            <person name="Lee H.Y."/>
            <person name="Koo N."/>
            <person name="Hong Y."/>
            <person name="Kim R.W."/>
            <person name="Kang W.H."/>
            <person name="Huh J.H."/>
            <person name="Kang B.C."/>
            <person name="Yang T.J."/>
            <person name="Lee Y.H."/>
            <person name="Bennetzen J.L."/>
            <person name="Choi D."/>
        </authorList>
    </citation>
    <scope>NUCLEOTIDE SEQUENCE [LARGE SCALE GENOMIC DNA]</scope>
    <source>
        <strain evidence="3">cv. CM334</strain>
    </source>
</reference>
<dbReference type="InterPro" id="IPR053772">
    <property type="entry name" value="At1g61320/At1g61330-like"/>
</dbReference>
<organism evidence="2 3">
    <name type="scientific">Capsicum annuum</name>
    <name type="common">Capsicum pepper</name>
    <dbReference type="NCBI Taxonomy" id="4072"/>
    <lineage>
        <taxon>Eukaryota</taxon>
        <taxon>Viridiplantae</taxon>
        <taxon>Streptophyta</taxon>
        <taxon>Embryophyta</taxon>
        <taxon>Tracheophyta</taxon>
        <taxon>Spermatophyta</taxon>
        <taxon>Magnoliopsida</taxon>
        <taxon>eudicotyledons</taxon>
        <taxon>Gunneridae</taxon>
        <taxon>Pentapetalae</taxon>
        <taxon>asterids</taxon>
        <taxon>lamiids</taxon>
        <taxon>Solanales</taxon>
        <taxon>Solanaceae</taxon>
        <taxon>Solanoideae</taxon>
        <taxon>Capsiceae</taxon>
        <taxon>Capsicum</taxon>
    </lineage>
</organism>